<gene>
    <name evidence="4" type="ORF">PT974_06836</name>
</gene>
<proteinExistence type="inferred from homology"/>
<feature type="domain" description="DUF676" evidence="3">
    <location>
        <begin position="76"/>
        <end position="192"/>
    </location>
</feature>
<dbReference type="Gene3D" id="3.40.50.1820">
    <property type="entry name" value="alpha/beta hydrolase"/>
    <property type="match status" value="1"/>
</dbReference>
<feature type="compositionally biased region" description="Polar residues" evidence="2">
    <location>
        <begin position="355"/>
        <end position="373"/>
    </location>
</feature>
<evidence type="ECO:0000256" key="1">
    <source>
        <dbReference type="ARBA" id="ARBA00007920"/>
    </source>
</evidence>
<dbReference type="InterPro" id="IPR029058">
    <property type="entry name" value="AB_hydrolase_fold"/>
</dbReference>
<evidence type="ECO:0000259" key="3">
    <source>
        <dbReference type="Pfam" id="PF05057"/>
    </source>
</evidence>
<feature type="compositionally biased region" description="Acidic residues" evidence="2">
    <location>
        <begin position="433"/>
        <end position="442"/>
    </location>
</feature>
<keyword evidence="5" id="KW-1185">Reference proteome</keyword>
<comment type="caution">
    <text evidence="4">The sequence shown here is derived from an EMBL/GenBank/DDBJ whole genome shotgun (WGS) entry which is preliminary data.</text>
</comment>
<feature type="region of interest" description="Disordered" evidence="2">
    <location>
        <begin position="563"/>
        <end position="613"/>
    </location>
</feature>
<organism evidence="4 5">
    <name type="scientific">Cladobotryum mycophilum</name>
    <dbReference type="NCBI Taxonomy" id="491253"/>
    <lineage>
        <taxon>Eukaryota</taxon>
        <taxon>Fungi</taxon>
        <taxon>Dikarya</taxon>
        <taxon>Ascomycota</taxon>
        <taxon>Pezizomycotina</taxon>
        <taxon>Sordariomycetes</taxon>
        <taxon>Hypocreomycetidae</taxon>
        <taxon>Hypocreales</taxon>
        <taxon>Hypocreaceae</taxon>
        <taxon>Cladobotryum</taxon>
    </lineage>
</organism>
<feature type="compositionally biased region" description="Polar residues" evidence="2">
    <location>
        <begin position="208"/>
        <end position="217"/>
    </location>
</feature>
<dbReference type="PANTHER" id="PTHR47842:SF3">
    <property type="entry name" value="DUF676 DOMAIN-CONTAINING PROTEIN"/>
    <property type="match status" value="1"/>
</dbReference>
<protein>
    <recommendedName>
        <fullName evidence="3">DUF676 domain-containing protein</fullName>
    </recommendedName>
</protein>
<feature type="compositionally biased region" description="Polar residues" evidence="2">
    <location>
        <begin position="473"/>
        <end position="498"/>
    </location>
</feature>
<sequence>MAKPAPQFDQETFNEPPPPPYSLTQEDIPHIVAPPPPRPHNHPHEPSFLRSKDPRSSPSQSIIAPHSESDPRRTLLLIYIHGFYGNDQSFGSFPAHVHNYLTASLSDSHVIHSKVYPRYKTYKVIDVARDNFSAWLEPHESPTTDVILVGHSMGGLLSAEVALKPNYIPQSQYPFKHRILGTLSLDSPFLGLHPGIVVSGISSLFQPEQVPPSQADASASLTPESPSISSPIQSPPVAGPSSRPDDPNFDPPFFNDTPFKEQPFFQRMVNFASKHSNEGLLNALGNHITHHLEFGGCLADYYGLLSRYNRIRELENVDEFNASSTNTQARIRFVNYYTLSPGRPKPVQSPPEGSRAQSQTDVSTVPSTQPDGTSQRDEQSTQGIRSPSPSSSRLELHDGQPLQPEITITSNGSHEHQSEQHDSPPAGISMADNTDETLDPEPEAPFSRLSLLEMDPIPINETQDTQTTTEQTAPSSQDTPQENTPQDSIGDELQQSPSLEGLDLPPISEPPPRPSTPDFTQYTNKDTRKQAEKEFSRVQKTYAQTLKQHTKTLKERQKLIEKHRKKLQKESDRLQKQAEKLERDAEKEKQKLEKQEKKRLERDAAQAAQAEKPKKLRKFCNLPGKVNGVLDPTWVDVYMEGVDEVGAHCGLFSLARITTNLWAMLEVEL</sequence>
<evidence type="ECO:0000313" key="4">
    <source>
        <dbReference type="EMBL" id="KAK5993406.1"/>
    </source>
</evidence>
<feature type="compositionally biased region" description="Basic and acidic residues" evidence="2">
    <location>
        <begin position="42"/>
        <end position="55"/>
    </location>
</feature>
<feature type="compositionally biased region" description="Basic and acidic residues" evidence="2">
    <location>
        <begin position="525"/>
        <end position="537"/>
    </location>
</feature>
<dbReference type="PANTHER" id="PTHR47842">
    <property type="entry name" value="EXPRESSED PROTEIN"/>
    <property type="match status" value="1"/>
</dbReference>
<feature type="region of interest" description="Disordered" evidence="2">
    <location>
        <begin position="208"/>
        <end position="253"/>
    </location>
</feature>
<name>A0ABR0SNP2_9HYPO</name>
<evidence type="ECO:0000313" key="5">
    <source>
        <dbReference type="Proteomes" id="UP001338125"/>
    </source>
</evidence>
<dbReference type="Pfam" id="PF05057">
    <property type="entry name" value="DUF676"/>
    <property type="match status" value="1"/>
</dbReference>
<dbReference type="Proteomes" id="UP001338125">
    <property type="component" value="Unassembled WGS sequence"/>
</dbReference>
<feature type="region of interest" description="Disordered" evidence="2">
    <location>
        <begin position="1"/>
        <end position="68"/>
    </location>
</feature>
<reference evidence="4 5" key="1">
    <citation type="submission" date="2024-01" db="EMBL/GenBank/DDBJ databases">
        <title>Complete genome of Cladobotryum mycophilum ATHUM6906.</title>
        <authorList>
            <person name="Christinaki A.C."/>
            <person name="Myridakis A.I."/>
            <person name="Kouvelis V.N."/>
        </authorList>
    </citation>
    <scope>NUCLEOTIDE SEQUENCE [LARGE SCALE GENOMIC DNA]</scope>
    <source>
        <strain evidence="4 5">ATHUM6906</strain>
    </source>
</reference>
<feature type="compositionally biased region" description="Low complexity" evidence="2">
    <location>
        <begin position="218"/>
        <end position="232"/>
    </location>
</feature>
<feature type="region of interest" description="Disordered" evidence="2">
    <location>
        <begin position="339"/>
        <end position="540"/>
    </location>
</feature>
<feature type="compositionally biased region" description="Basic and acidic residues" evidence="2">
    <location>
        <begin position="413"/>
        <end position="422"/>
    </location>
</feature>
<evidence type="ECO:0000256" key="2">
    <source>
        <dbReference type="SAM" id="MobiDB-lite"/>
    </source>
</evidence>
<dbReference type="EMBL" id="JAVFKD010000012">
    <property type="protein sequence ID" value="KAK5993406.1"/>
    <property type="molecule type" value="Genomic_DNA"/>
</dbReference>
<feature type="compositionally biased region" description="Low complexity" evidence="2">
    <location>
        <begin position="461"/>
        <end position="472"/>
    </location>
</feature>
<comment type="similarity">
    <text evidence="1">Belongs to the putative lipase ROG1 family.</text>
</comment>
<dbReference type="SUPFAM" id="SSF53474">
    <property type="entry name" value="alpha/beta-Hydrolases"/>
    <property type="match status" value="1"/>
</dbReference>
<accession>A0ABR0SNP2</accession>
<feature type="compositionally biased region" description="Basic and acidic residues" evidence="2">
    <location>
        <begin position="568"/>
        <end position="604"/>
    </location>
</feature>
<dbReference type="InterPro" id="IPR007751">
    <property type="entry name" value="DUF676_lipase-like"/>
</dbReference>